<evidence type="ECO:0000313" key="2">
    <source>
        <dbReference type="Proteomes" id="UP001457282"/>
    </source>
</evidence>
<comment type="caution">
    <text evidence="1">The sequence shown here is derived from an EMBL/GenBank/DDBJ whole genome shotgun (WGS) entry which is preliminary data.</text>
</comment>
<gene>
    <name evidence="1" type="ORF">M0R45_009786</name>
</gene>
<organism evidence="1 2">
    <name type="scientific">Rubus argutus</name>
    <name type="common">Southern blackberry</name>
    <dbReference type="NCBI Taxonomy" id="59490"/>
    <lineage>
        <taxon>Eukaryota</taxon>
        <taxon>Viridiplantae</taxon>
        <taxon>Streptophyta</taxon>
        <taxon>Embryophyta</taxon>
        <taxon>Tracheophyta</taxon>
        <taxon>Spermatophyta</taxon>
        <taxon>Magnoliopsida</taxon>
        <taxon>eudicotyledons</taxon>
        <taxon>Gunneridae</taxon>
        <taxon>Pentapetalae</taxon>
        <taxon>rosids</taxon>
        <taxon>fabids</taxon>
        <taxon>Rosales</taxon>
        <taxon>Rosaceae</taxon>
        <taxon>Rosoideae</taxon>
        <taxon>Rosoideae incertae sedis</taxon>
        <taxon>Rubus</taxon>
    </lineage>
</organism>
<sequence>MTVEEEEFLTTMNTKAEEFLAVVTTKGEELLPTEAVLITTITTTNLLNRITREVEESLGRTPPKPLAPLFERLMSCHSLESEPFVVATCNDLVLCCASALDQRDYFICNPYIIQCVQCSSPATSSSLPGSGGGIRLRC</sequence>
<dbReference type="Proteomes" id="UP001457282">
    <property type="component" value="Unassembled WGS sequence"/>
</dbReference>
<evidence type="ECO:0000313" key="1">
    <source>
        <dbReference type="EMBL" id="KAK9944208.1"/>
    </source>
</evidence>
<dbReference type="EMBL" id="JBEDUW010000002">
    <property type="protein sequence ID" value="KAK9944208.1"/>
    <property type="molecule type" value="Genomic_DNA"/>
</dbReference>
<proteinExistence type="predicted"/>
<protein>
    <submittedName>
        <fullName evidence="1">Uncharacterized protein</fullName>
    </submittedName>
</protein>
<name>A0AAW1Y5V5_RUBAR</name>
<accession>A0AAW1Y5V5</accession>
<keyword evidence="2" id="KW-1185">Reference proteome</keyword>
<dbReference type="AlphaFoldDB" id="A0AAW1Y5V5"/>
<reference evidence="1 2" key="1">
    <citation type="journal article" date="2023" name="G3 (Bethesda)">
        <title>A chromosome-length genome assembly and annotation of blackberry (Rubus argutus, cv. 'Hillquist').</title>
        <authorList>
            <person name="Bruna T."/>
            <person name="Aryal R."/>
            <person name="Dudchenko O."/>
            <person name="Sargent D.J."/>
            <person name="Mead D."/>
            <person name="Buti M."/>
            <person name="Cavallini A."/>
            <person name="Hytonen T."/>
            <person name="Andres J."/>
            <person name="Pham M."/>
            <person name="Weisz D."/>
            <person name="Mascagni F."/>
            <person name="Usai G."/>
            <person name="Natali L."/>
            <person name="Bassil N."/>
            <person name="Fernandez G.E."/>
            <person name="Lomsadze A."/>
            <person name="Armour M."/>
            <person name="Olukolu B."/>
            <person name="Poorten T."/>
            <person name="Britton C."/>
            <person name="Davik J."/>
            <person name="Ashrafi H."/>
            <person name="Aiden E.L."/>
            <person name="Borodovsky M."/>
            <person name="Worthington M."/>
        </authorList>
    </citation>
    <scope>NUCLEOTIDE SEQUENCE [LARGE SCALE GENOMIC DNA]</scope>
    <source>
        <strain evidence="1">PI 553951</strain>
    </source>
</reference>